<dbReference type="Pfam" id="PF01869">
    <property type="entry name" value="BcrAD_BadFG"/>
    <property type="match status" value="1"/>
</dbReference>
<evidence type="ECO:0000259" key="1">
    <source>
        <dbReference type="Pfam" id="PF01869"/>
    </source>
</evidence>
<comment type="caution">
    <text evidence="2">The sequence shown here is derived from an EMBL/GenBank/DDBJ whole genome shotgun (WGS) entry which is preliminary data.</text>
</comment>
<dbReference type="PATRIC" id="fig|429727.3.peg.146"/>
<dbReference type="InterPro" id="IPR002731">
    <property type="entry name" value="ATPase_BadF"/>
</dbReference>
<feature type="domain" description="ATPase BadF/BadG/BcrA/BcrD type" evidence="1">
    <location>
        <begin position="7"/>
        <end position="268"/>
    </location>
</feature>
<protein>
    <recommendedName>
        <fullName evidence="1">ATPase BadF/BadG/BcrA/BcrD type domain-containing protein</fullName>
    </recommendedName>
</protein>
<evidence type="ECO:0000313" key="2">
    <source>
        <dbReference type="EMBL" id="KKB08636.1"/>
    </source>
</evidence>
<dbReference type="PANTHER" id="PTHR43190">
    <property type="entry name" value="N-ACETYL-D-GLUCOSAMINE KINASE"/>
    <property type="match status" value="1"/>
</dbReference>
<dbReference type="SUPFAM" id="SSF53067">
    <property type="entry name" value="Actin-like ATPase domain"/>
    <property type="match status" value="2"/>
</dbReference>
<dbReference type="Proteomes" id="UP000033649">
    <property type="component" value="Unassembled WGS sequence"/>
</dbReference>
<accession>A0A0F5FIG9</accession>
<organism evidence="2 3">
    <name type="scientific">Devosia chinhatensis</name>
    <dbReference type="NCBI Taxonomy" id="429727"/>
    <lineage>
        <taxon>Bacteria</taxon>
        <taxon>Pseudomonadati</taxon>
        <taxon>Pseudomonadota</taxon>
        <taxon>Alphaproteobacteria</taxon>
        <taxon>Hyphomicrobiales</taxon>
        <taxon>Devosiaceae</taxon>
        <taxon>Devosia</taxon>
    </lineage>
</organism>
<dbReference type="Gene3D" id="3.30.420.40">
    <property type="match status" value="2"/>
</dbReference>
<dbReference type="AlphaFoldDB" id="A0A0F5FIG9"/>
<evidence type="ECO:0000313" key="3">
    <source>
        <dbReference type="Proteomes" id="UP000033649"/>
    </source>
</evidence>
<dbReference type="RefSeq" id="WP_046103324.1">
    <property type="nucleotide sequence ID" value="NZ_JZEY01000054.1"/>
</dbReference>
<dbReference type="EMBL" id="JZEY01000054">
    <property type="protein sequence ID" value="KKB08636.1"/>
    <property type="molecule type" value="Genomic_DNA"/>
</dbReference>
<name>A0A0F5FIG9_9HYPH</name>
<dbReference type="InterPro" id="IPR052519">
    <property type="entry name" value="Euk-type_GlcNAc_Kinase"/>
</dbReference>
<dbReference type="STRING" id="429727.VE26_00635"/>
<proteinExistence type="predicted"/>
<dbReference type="OrthoDB" id="63487at2"/>
<dbReference type="PANTHER" id="PTHR43190:SF3">
    <property type="entry name" value="N-ACETYL-D-GLUCOSAMINE KINASE"/>
    <property type="match status" value="1"/>
</dbReference>
<dbReference type="InterPro" id="IPR043129">
    <property type="entry name" value="ATPase_NBD"/>
</dbReference>
<sequence>MMRDVHLGFDIGGTASRWVACNASGAVLARGKVAGATGHIFNHAERQRLSSAFGAIAKALSAELLQVVTVFGGMTGYGEAVEVEVKALICEALSTKPEQIRLIDDIVLAYLANFAPGEGHLISAGTGSIGVHVAADGIVTRVGGRGILIDDAGSGSWIALEALDLIYRAHDRNGNFDALKPLATAMFKAVGGDSWSDVRQFVYAGDRGRIGTLSVAVAQAASAGDATALDILHRAGTELAALGSALLSRCGNAPVGLVGGVFDLHPAILEQARRSLPGTVIVTNKGDAALSAAQLHANSAWQHVFATGLKVP</sequence>
<gene>
    <name evidence="2" type="ORF">VE26_00635</name>
</gene>
<reference evidence="2 3" key="1">
    <citation type="submission" date="2015-03" db="EMBL/GenBank/DDBJ databases">
        <authorList>
            <person name="Hassan Y."/>
            <person name="Lepp D."/>
            <person name="Li X.-Z."/>
            <person name="Zhou T."/>
        </authorList>
    </citation>
    <scope>NUCLEOTIDE SEQUENCE [LARGE SCALE GENOMIC DNA]</scope>
    <source>
        <strain evidence="2 3">IPL18</strain>
    </source>
</reference>
<keyword evidence="3" id="KW-1185">Reference proteome</keyword>